<keyword evidence="12" id="KW-1185">Reference proteome</keyword>
<organism evidence="11 12">
    <name type="scientific">Jimgerdemannia flammicorona</name>
    <dbReference type="NCBI Taxonomy" id="994334"/>
    <lineage>
        <taxon>Eukaryota</taxon>
        <taxon>Fungi</taxon>
        <taxon>Fungi incertae sedis</taxon>
        <taxon>Mucoromycota</taxon>
        <taxon>Mucoromycotina</taxon>
        <taxon>Endogonomycetes</taxon>
        <taxon>Endogonales</taxon>
        <taxon>Endogonaceae</taxon>
        <taxon>Jimgerdemannia</taxon>
    </lineage>
</organism>
<accession>A0A433QJA7</accession>
<sequence>MRSSPSRQHPSHRGLKIASFILSNLMAQTQPSQESVDFIIPTSFSSPPSPIACKWLATRKHMPSEPPSFRCSHRTLWLGLWPGGHRSSLVRMQTQPNPPRYRNAVDCLRQTVQYEGARGLFKGVTSPLMGIGICNAVVFTANGNFRRILQKGDESKVLSLAEITVAGSLSGFVMSFVNCPVELLKIKLQTQYGGVKATAIRAATGGTLHKPYTGVIDAGVRTFATDGTPGLYRGISITMLRDVPSFAAYFFTYEATKRALAAHRGEGVSLTNTDLLLAGGLAGFGAWLPCYPQDVIKSRMQSDMSYKTTFQAFRSLLSQRSARIFFRGFGPTMARAFPANAATFFAYEMAMKAMN</sequence>
<dbReference type="EMBL" id="RBNJ01004598">
    <property type="protein sequence ID" value="RUS29858.1"/>
    <property type="molecule type" value="Genomic_DNA"/>
</dbReference>
<evidence type="ECO:0000256" key="1">
    <source>
        <dbReference type="ARBA" id="ARBA00004225"/>
    </source>
</evidence>
<feature type="repeat" description="Solcar" evidence="9">
    <location>
        <begin position="270"/>
        <end position="353"/>
    </location>
</feature>
<proteinExistence type="inferred from homology"/>
<keyword evidence="5" id="KW-0677">Repeat</keyword>
<comment type="caution">
    <text evidence="11">The sequence shown here is derived from an EMBL/GenBank/DDBJ whole genome shotgun (WGS) entry which is preliminary data.</text>
</comment>
<dbReference type="GO" id="GO:0031966">
    <property type="term" value="C:mitochondrial membrane"/>
    <property type="evidence" value="ECO:0007669"/>
    <property type="project" value="UniProtKB-SubCell"/>
</dbReference>
<dbReference type="Pfam" id="PF00153">
    <property type="entry name" value="Mito_carr"/>
    <property type="match status" value="3"/>
</dbReference>
<comment type="similarity">
    <text evidence="2 10">Belongs to the mitochondrial carrier (TC 2.A.29) family.</text>
</comment>
<dbReference type="Gene3D" id="1.50.40.10">
    <property type="entry name" value="Mitochondrial carrier domain"/>
    <property type="match status" value="1"/>
</dbReference>
<keyword evidence="6" id="KW-1133">Transmembrane helix</keyword>
<evidence type="ECO:0000256" key="6">
    <source>
        <dbReference type="ARBA" id="ARBA00022989"/>
    </source>
</evidence>
<reference evidence="11 12" key="1">
    <citation type="journal article" date="2018" name="New Phytol.">
        <title>Phylogenomics of Endogonaceae and evolution of mycorrhizas within Mucoromycota.</title>
        <authorList>
            <person name="Chang Y."/>
            <person name="Desiro A."/>
            <person name="Na H."/>
            <person name="Sandor L."/>
            <person name="Lipzen A."/>
            <person name="Clum A."/>
            <person name="Barry K."/>
            <person name="Grigoriev I.V."/>
            <person name="Martin F.M."/>
            <person name="Stajich J.E."/>
            <person name="Smith M.E."/>
            <person name="Bonito G."/>
            <person name="Spatafora J.W."/>
        </authorList>
    </citation>
    <scope>NUCLEOTIDE SEQUENCE [LARGE SCALE GENOMIC DNA]</scope>
    <source>
        <strain evidence="11 12">AD002</strain>
    </source>
</reference>
<dbReference type="SUPFAM" id="SSF103506">
    <property type="entry name" value="Mitochondrial carrier"/>
    <property type="match status" value="1"/>
</dbReference>
<feature type="repeat" description="Solcar" evidence="9">
    <location>
        <begin position="70"/>
        <end position="148"/>
    </location>
</feature>
<keyword evidence="4 9" id="KW-0812">Transmembrane</keyword>
<dbReference type="GO" id="GO:0022857">
    <property type="term" value="F:transmembrane transporter activity"/>
    <property type="evidence" value="ECO:0007669"/>
    <property type="project" value="TreeGrafter"/>
</dbReference>
<dbReference type="InterPro" id="IPR023395">
    <property type="entry name" value="MCP_dom_sf"/>
</dbReference>
<dbReference type="PANTHER" id="PTHR45624">
    <property type="entry name" value="MITOCHONDRIAL BASIC AMINO ACIDS TRANSPORTER-RELATED"/>
    <property type="match status" value="1"/>
</dbReference>
<feature type="repeat" description="Solcar" evidence="9">
    <location>
        <begin position="158"/>
        <end position="259"/>
    </location>
</feature>
<evidence type="ECO:0000256" key="5">
    <source>
        <dbReference type="ARBA" id="ARBA00022737"/>
    </source>
</evidence>
<gene>
    <name evidence="11" type="ORF">BC938DRAFT_480144</name>
</gene>
<keyword evidence="8 9" id="KW-0472">Membrane</keyword>
<evidence type="ECO:0000256" key="7">
    <source>
        <dbReference type="ARBA" id="ARBA00023128"/>
    </source>
</evidence>
<keyword evidence="3 10" id="KW-0813">Transport</keyword>
<evidence type="ECO:0000256" key="9">
    <source>
        <dbReference type="PROSITE-ProRule" id="PRU00282"/>
    </source>
</evidence>
<dbReference type="InterPro" id="IPR018108">
    <property type="entry name" value="MCP_transmembrane"/>
</dbReference>
<dbReference type="PROSITE" id="PS50920">
    <property type="entry name" value="SOLCAR"/>
    <property type="match status" value="3"/>
</dbReference>
<evidence type="ECO:0000256" key="8">
    <source>
        <dbReference type="ARBA" id="ARBA00023136"/>
    </source>
</evidence>
<dbReference type="Proteomes" id="UP000274822">
    <property type="component" value="Unassembled WGS sequence"/>
</dbReference>
<dbReference type="InterPro" id="IPR050567">
    <property type="entry name" value="Mitochondrial_Carrier"/>
</dbReference>
<comment type="subcellular location">
    <subcellularLocation>
        <location evidence="1">Mitochondrion membrane</location>
        <topology evidence="1">Multi-pass membrane protein</topology>
    </subcellularLocation>
</comment>
<dbReference type="AlphaFoldDB" id="A0A433QJA7"/>
<protein>
    <submittedName>
        <fullName evidence="11">Mitochondrial carrier domain-containing protein</fullName>
    </submittedName>
</protein>
<evidence type="ECO:0000256" key="10">
    <source>
        <dbReference type="RuleBase" id="RU000488"/>
    </source>
</evidence>
<evidence type="ECO:0000256" key="2">
    <source>
        <dbReference type="ARBA" id="ARBA00006375"/>
    </source>
</evidence>
<evidence type="ECO:0000313" key="11">
    <source>
        <dbReference type="EMBL" id="RUS29858.1"/>
    </source>
</evidence>
<keyword evidence="7" id="KW-0496">Mitochondrion</keyword>
<evidence type="ECO:0000256" key="4">
    <source>
        <dbReference type="ARBA" id="ARBA00022692"/>
    </source>
</evidence>
<evidence type="ECO:0000313" key="12">
    <source>
        <dbReference type="Proteomes" id="UP000274822"/>
    </source>
</evidence>
<name>A0A433QJA7_9FUNG</name>
<evidence type="ECO:0000256" key="3">
    <source>
        <dbReference type="ARBA" id="ARBA00022448"/>
    </source>
</evidence>